<reference evidence="2 3" key="1">
    <citation type="submission" date="2020-02" db="EMBL/GenBank/DDBJ databases">
        <title>Aliifodinibius halophilus 2W32, complete genome.</title>
        <authorList>
            <person name="Li Y."/>
            <person name="Wu S."/>
        </authorList>
    </citation>
    <scope>NUCLEOTIDE SEQUENCE [LARGE SCALE GENOMIC DNA]</scope>
    <source>
        <strain evidence="2 3">2W32</strain>
    </source>
</reference>
<gene>
    <name evidence="2" type="primary">mnmD</name>
    <name evidence="2" type="ORF">G3569_14315</name>
</gene>
<proteinExistence type="predicted"/>
<dbReference type="InterPro" id="IPR008471">
    <property type="entry name" value="MnmC-like_methylTransf"/>
</dbReference>
<comment type="caution">
    <text evidence="2">The sequence shown here is derived from an EMBL/GenBank/DDBJ whole genome shotgun (WGS) entry which is preliminary data.</text>
</comment>
<dbReference type="InterPro" id="IPR047785">
    <property type="entry name" value="tRNA_MNMC2"/>
</dbReference>
<dbReference type="Gene3D" id="3.40.50.150">
    <property type="entry name" value="Vaccinia Virus protein VP39"/>
    <property type="match status" value="1"/>
</dbReference>
<evidence type="ECO:0000259" key="1">
    <source>
        <dbReference type="Pfam" id="PF05430"/>
    </source>
</evidence>
<keyword evidence="2" id="KW-0808">Transferase</keyword>
<dbReference type="NCBIfam" id="NF033855">
    <property type="entry name" value="tRNA_MNMC2"/>
    <property type="match status" value="1"/>
</dbReference>
<dbReference type="Proteomes" id="UP000479132">
    <property type="component" value="Unassembled WGS sequence"/>
</dbReference>
<name>A0A6M1T619_9BACT</name>
<dbReference type="EMBL" id="JAALLS010000021">
    <property type="protein sequence ID" value="NGP89529.1"/>
    <property type="molecule type" value="Genomic_DNA"/>
</dbReference>
<evidence type="ECO:0000313" key="3">
    <source>
        <dbReference type="Proteomes" id="UP000479132"/>
    </source>
</evidence>
<dbReference type="SUPFAM" id="SSF53335">
    <property type="entry name" value="S-adenosyl-L-methionine-dependent methyltransferases"/>
    <property type="match status" value="1"/>
</dbReference>
<keyword evidence="3" id="KW-1185">Reference proteome</keyword>
<sequence>MNENTPEDENELVVTRDGSHTVYSSQFDQHYHNPNGAVAESRYVFFQQPGLLDALKGNDEITILEIGFGTGLNLMLLLDYYLSAESTSQINYYSIEGFPLKAETAKSLNYHKHLENPQVGKKILNIFGNLDKGMNRFSPLDNITAHLFNGMFSDFPDTPIGAEYIFHDAFSPDTNPDLWTGQVFKKIREISKDEVILSTYCAASKVQGAMAWAGWNIAKTQGALGKREMILGALNPSKLEGLKRVNEERYARRYEEGDFN</sequence>
<dbReference type="GO" id="GO:0004808">
    <property type="term" value="F:tRNA (5-methylaminomethyl-2-thiouridylate)(34)-methyltransferase activity"/>
    <property type="evidence" value="ECO:0007669"/>
    <property type="project" value="InterPro"/>
</dbReference>
<dbReference type="PANTHER" id="PTHR39963:SF1">
    <property type="entry name" value="MNMC-LIKE METHYLTRANSFERASE DOMAIN-CONTAINING PROTEIN"/>
    <property type="match status" value="1"/>
</dbReference>
<keyword evidence="2" id="KW-0489">Methyltransferase</keyword>
<accession>A0A6M1T619</accession>
<protein>
    <submittedName>
        <fullName evidence="2">tRNA (5-methylaminomethyl-2-thiouridine)(34)-methyltransferase MnmD</fullName>
    </submittedName>
</protein>
<dbReference type="AlphaFoldDB" id="A0A6M1T619"/>
<dbReference type="Pfam" id="PF05430">
    <property type="entry name" value="Methyltransf_30"/>
    <property type="match status" value="1"/>
</dbReference>
<dbReference type="InterPro" id="IPR029063">
    <property type="entry name" value="SAM-dependent_MTases_sf"/>
</dbReference>
<dbReference type="GO" id="GO:0016645">
    <property type="term" value="F:oxidoreductase activity, acting on the CH-NH group of donors"/>
    <property type="evidence" value="ECO:0007669"/>
    <property type="project" value="InterPro"/>
</dbReference>
<dbReference type="RefSeq" id="WP_165270375.1">
    <property type="nucleotide sequence ID" value="NZ_JAALLS010000021.1"/>
</dbReference>
<dbReference type="PANTHER" id="PTHR39963">
    <property type="entry name" value="SLL0983 PROTEIN"/>
    <property type="match status" value="1"/>
</dbReference>
<evidence type="ECO:0000313" key="2">
    <source>
        <dbReference type="EMBL" id="NGP89529.1"/>
    </source>
</evidence>
<dbReference type="GO" id="GO:0032259">
    <property type="term" value="P:methylation"/>
    <property type="evidence" value="ECO:0007669"/>
    <property type="project" value="UniProtKB-KW"/>
</dbReference>
<organism evidence="2 3">
    <name type="scientific">Fodinibius halophilus</name>
    <dbReference type="NCBI Taxonomy" id="1736908"/>
    <lineage>
        <taxon>Bacteria</taxon>
        <taxon>Pseudomonadati</taxon>
        <taxon>Balneolota</taxon>
        <taxon>Balneolia</taxon>
        <taxon>Balneolales</taxon>
        <taxon>Balneolaceae</taxon>
        <taxon>Fodinibius</taxon>
    </lineage>
</organism>
<feature type="domain" description="MnmC-like methyltransferase" evidence="1">
    <location>
        <begin position="159"/>
        <end position="234"/>
    </location>
</feature>